<dbReference type="RefSeq" id="WP_213170940.1">
    <property type="nucleotide sequence ID" value="NZ_CP070496.1"/>
</dbReference>
<dbReference type="AlphaFoldDB" id="A0A895XNH9"/>
<proteinExistence type="predicted"/>
<protein>
    <recommendedName>
        <fullName evidence="3">DUF1579 domain-containing protein</fullName>
    </recommendedName>
</protein>
<evidence type="ECO:0000313" key="1">
    <source>
        <dbReference type="EMBL" id="QSB04939.1"/>
    </source>
</evidence>
<evidence type="ECO:0008006" key="3">
    <source>
        <dbReference type="Google" id="ProtNLM"/>
    </source>
</evidence>
<name>A0A895XNH9_9ACTN</name>
<reference evidence="1" key="1">
    <citation type="submission" date="2021-02" db="EMBL/GenBank/DDBJ databases">
        <title>Natronoglycomyces albus gen. nov., sp. nov, a haloalkaliphilic actinobacterium from a soda solonchak soil.</title>
        <authorList>
            <person name="Sorokin D.Y."/>
            <person name="Khijniak T.V."/>
            <person name="Zakharycheva A.P."/>
            <person name="Boueva O.V."/>
            <person name="Ariskina E.V."/>
            <person name="Hahnke R.L."/>
            <person name="Bunk B."/>
            <person name="Sproer C."/>
            <person name="Schumann P."/>
            <person name="Evtushenko L.I."/>
            <person name="Kublanov I.V."/>
        </authorList>
    </citation>
    <scope>NUCLEOTIDE SEQUENCE</scope>
    <source>
        <strain evidence="1">DSM 106290</strain>
    </source>
</reference>
<dbReference type="Proteomes" id="UP000662939">
    <property type="component" value="Chromosome"/>
</dbReference>
<sequence>MIDGYALTELHAQGPHPDLEPGLSLFGQFIGTWTLRVRFFDAAGEVSVDESGTWSFGWVLDGRAIQDVLTYPRAGSAHPGERGIGTSLRHYDATTETWSVFWLGAVSGTRIFLTAKATDEGIRLEGRDVDGSPLNWAFTDITPDSFHWQGRIQDPEGTWRLEQDMLARRIKDH</sequence>
<evidence type="ECO:0000313" key="2">
    <source>
        <dbReference type="Proteomes" id="UP000662939"/>
    </source>
</evidence>
<organism evidence="1 2">
    <name type="scientific">Natronoglycomyces albus</name>
    <dbReference type="NCBI Taxonomy" id="2811108"/>
    <lineage>
        <taxon>Bacteria</taxon>
        <taxon>Bacillati</taxon>
        <taxon>Actinomycetota</taxon>
        <taxon>Actinomycetes</taxon>
        <taxon>Glycomycetales</taxon>
        <taxon>Glycomycetaceae</taxon>
        <taxon>Natronoglycomyces</taxon>
    </lineage>
</organism>
<accession>A0A895XNH9</accession>
<dbReference type="KEGG" id="nav:JQS30_14410"/>
<dbReference type="EMBL" id="CP070496">
    <property type="protein sequence ID" value="QSB04939.1"/>
    <property type="molecule type" value="Genomic_DNA"/>
</dbReference>
<keyword evidence="2" id="KW-1185">Reference proteome</keyword>
<gene>
    <name evidence="1" type="ORF">JQS30_14410</name>
</gene>